<name>A0A0F9A259_9ZZZZ</name>
<dbReference type="AlphaFoldDB" id="A0A0F9A259"/>
<proteinExistence type="predicted"/>
<protein>
    <submittedName>
        <fullName evidence="1">Uncharacterized protein</fullName>
    </submittedName>
</protein>
<feature type="non-terminal residue" evidence="1">
    <location>
        <position position="1"/>
    </location>
</feature>
<gene>
    <name evidence="1" type="ORF">LCGC14_2901420</name>
</gene>
<reference evidence="1" key="1">
    <citation type="journal article" date="2015" name="Nature">
        <title>Complex archaea that bridge the gap between prokaryotes and eukaryotes.</title>
        <authorList>
            <person name="Spang A."/>
            <person name="Saw J.H."/>
            <person name="Jorgensen S.L."/>
            <person name="Zaremba-Niedzwiedzka K."/>
            <person name="Martijn J."/>
            <person name="Lind A.E."/>
            <person name="van Eijk R."/>
            <person name="Schleper C."/>
            <person name="Guy L."/>
            <person name="Ettema T.J."/>
        </authorList>
    </citation>
    <scope>NUCLEOTIDE SEQUENCE</scope>
</reference>
<comment type="caution">
    <text evidence="1">The sequence shown here is derived from an EMBL/GenBank/DDBJ whole genome shotgun (WGS) entry which is preliminary data.</text>
</comment>
<dbReference type="EMBL" id="LAZR01057138">
    <property type="protein sequence ID" value="KKK72679.1"/>
    <property type="molecule type" value="Genomic_DNA"/>
</dbReference>
<evidence type="ECO:0000313" key="1">
    <source>
        <dbReference type="EMBL" id="KKK72679.1"/>
    </source>
</evidence>
<sequence>AGLLFVRNSDSEVYVGVLIGLPALSNSVCV</sequence>
<accession>A0A0F9A259</accession>
<organism evidence="1">
    <name type="scientific">marine sediment metagenome</name>
    <dbReference type="NCBI Taxonomy" id="412755"/>
    <lineage>
        <taxon>unclassified sequences</taxon>
        <taxon>metagenomes</taxon>
        <taxon>ecological metagenomes</taxon>
    </lineage>
</organism>